<keyword evidence="3" id="KW-1185">Reference proteome</keyword>
<dbReference type="AlphaFoldDB" id="A0A5M9NWT3"/>
<keyword evidence="1" id="KW-1133">Transmembrane helix</keyword>
<name>A0A5M9NWT3_9VIBR</name>
<dbReference type="RefSeq" id="WP_086714966.1">
    <property type="nucleotide sequence ID" value="NZ_AP025494.1"/>
</dbReference>
<keyword evidence="1" id="KW-0812">Transmembrane</keyword>
<feature type="transmembrane region" description="Helical" evidence="1">
    <location>
        <begin position="19"/>
        <end position="39"/>
    </location>
</feature>
<accession>A0A5M9NWT3</accession>
<keyword evidence="1" id="KW-0472">Membrane</keyword>
<sequence>MLSTNQCNEKSGNNVKVTWLLVCGLVALITIVTVMMWTTRANRFSDYTMMEKSSREYILNLYAMDNSTIDSKAIQWPDFAVAHGGVQSVNLVTKVCKSEASNATCFFAYQTSFKDQSHTMTYGVRATNDESEPLNIELLNATGGRLLLSMPDPFVNSPVVEVLE</sequence>
<evidence type="ECO:0000256" key="1">
    <source>
        <dbReference type="SAM" id="Phobius"/>
    </source>
</evidence>
<dbReference type="Proteomes" id="UP000322521">
    <property type="component" value="Unassembled WGS sequence"/>
</dbReference>
<protein>
    <submittedName>
        <fullName evidence="2">Uncharacterized protein</fullName>
    </submittedName>
</protein>
<gene>
    <name evidence="2" type="ORF">F4W18_13500</name>
</gene>
<reference evidence="2 3" key="1">
    <citation type="submission" date="2019-09" db="EMBL/GenBank/DDBJ databases">
        <title>Draft genome sequence of various Type strains from the CCUG.</title>
        <authorList>
            <person name="Pineiro-Iglesias B."/>
            <person name="Tunovic T."/>
            <person name="Unosson C."/>
            <person name="Inganas E."/>
            <person name="Ohlen M."/>
            <person name="Cardew S."/>
            <person name="Jensie-Markopoulos S."/>
            <person name="Salva-Serra F."/>
            <person name="Jaen-Luchoro D."/>
            <person name="Karlsson R."/>
            <person name="Svensson-Stadler L."/>
            <person name="Chun J."/>
            <person name="Moore E."/>
        </authorList>
    </citation>
    <scope>NUCLEOTIDE SEQUENCE [LARGE SCALE GENOMIC DNA]</scope>
    <source>
        <strain evidence="2 3">CCUG 56969T</strain>
    </source>
</reference>
<evidence type="ECO:0000313" key="3">
    <source>
        <dbReference type="Proteomes" id="UP000322521"/>
    </source>
</evidence>
<evidence type="ECO:0000313" key="2">
    <source>
        <dbReference type="EMBL" id="KAA8675633.1"/>
    </source>
</evidence>
<proteinExistence type="predicted"/>
<dbReference type="EMBL" id="VXJS01000007">
    <property type="protein sequence ID" value="KAA8675633.1"/>
    <property type="molecule type" value="Genomic_DNA"/>
</dbReference>
<organism evidence="2 3">
    <name type="scientific">Vibrio gigantis</name>
    <dbReference type="NCBI Taxonomy" id="296199"/>
    <lineage>
        <taxon>Bacteria</taxon>
        <taxon>Pseudomonadati</taxon>
        <taxon>Pseudomonadota</taxon>
        <taxon>Gammaproteobacteria</taxon>
        <taxon>Vibrionales</taxon>
        <taxon>Vibrionaceae</taxon>
        <taxon>Vibrio</taxon>
    </lineage>
</organism>
<comment type="caution">
    <text evidence="2">The sequence shown here is derived from an EMBL/GenBank/DDBJ whole genome shotgun (WGS) entry which is preliminary data.</text>
</comment>